<evidence type="ECO:0000313" key="2">
    <source>
        <dbReference type="Proteomes" id="UP000248688"/>
    </source>
</evidence>
<proteinExistence type="predicted"/>
<protein>
    <submittedName>
        <fullName evidence="1">Uncharacterized protein</fullName>
    </submittedName>
</protein>
<dbReference type="OrthoDB" id="839323at2"/>
<dbReference type="RefSeq" id="WP_112782310.1">
    <property type="nucleotide sequence ID" value="NZ_CP030041.1"/>
</dbReference>
<dbReference type="KEGG" id="est:DN752_01385"/>
<dbReference type="AlphaFoldDB" id="A0A2Z4IDF0"/>
<sequence>MKASTVRKEIHEYVDKADDRFLSLVHSMVRAEKKDKSESLLKKEMISRTEQSEKEIEAGKTISAKQFNTDFQQWKKKKRESIK</sequence>
<organism evidence="1 2">
    <name type="scientific">Echinicola strongylocentroti</name>
    <dbReference type="NCBI Taxonomy" id="1795355"/>
    <lineage>
        <taxon>Bacteria</taxon>
        <taxon>Pseudomonadati</taxon>
        <taxon>Bacteroidota</taxon>
        <taxon>Cytophagia</taxon>
        <taxon>Cytophagales</taxon>
        <taxon>Cyclobacteriaceae</taxon>
        <taxon>Echinicola</taxon>
    </lineage>
</organism>
<evidence type="ECO:0000313" key="1">
    <source>
        <dbReference type="EMBL" id="AWW28889.1"/>
    </source>
</evidence>
<keyword evidence="2" id="KW-1185">Reference proteome</keyword>
<accession>A0A2Z4IDF0</accession>
<name>A0A2Z4IDF0_9BACT</name>
<dbReference type="Proteomes" id="UP000248688">
    <property type="component" value="Chromosome"/>
</dbReference>
<reference evidence="1 2" key="1">
    <citation type="submission" date="2018-06" db="EMBL/GenBank/DDBJ databases">
        <title>Echinicola strongylocentroti sp. nov., isolated from a sea urchin Strongylocentrotus intermedius.</title>
        <authorList>
            <person name="Bae S.S."/>
        </authorList>
    </citation>
    <scope>NUCLEOTIDE SEQUENCE [LARGE SCALE GENOMIC DNA]</scope>
    <source>
        <strain evidence="1 2">MEBiC08714</strain>
    </source>
</reference>
<dbReference type="EMBL" id="CP030041">
    <property type="protein sequence ID" value="AWW28889.1"/>
    <property type="molecule type" value="Genomic_DNA"/>
</dbReference>
<gene>
    <name evidence="1" type="ORF">DN752_01385</name>
</gene>